<dbReference type="GO" id="GO:0006950">
    <property type="term" value="P:response to stress"/>
    <property type="evidence" value="ECO:0007669"/>
    <property type="project" value="TreeGrafter"/>
</dbReference>
<evidence type="ECO:0000259" key="1">
    <source>
        <dbReference type="Pfam" id="PF12802"/>
    </source>
</evidence>
<sequence>MNSPALGKELATIRNYVYRDQAQKGWPWRMTQDVDNKKLIASVVLLERFVRDIYPTKHSSAIQPLQWSILRYLERMPVERCEPRWIAKFLGLTRAPVTRAIATLERHEYVHQITNGDDARTKTIALTPLGSSTLASDPILDAVKQIRALPEIEQTHFINAIRSIALNSVGSNDEQT</sequence>
<dbReference type="InterPro" id="IPR036390">
    <property type="entry name" value="WH_DNA-bd_sf"/>
</dbReference>
<dbReference type="InterPro" id="IPR036388">
    <property type="entry name" value="WH-like_DNA-bd_sf"/>
</dbReference>
<evidence type="ECO:0000313" key="2">
    <source>
        <dbReference type="EMBL" id="MBM1713569.1"/>
    </source>
</evidence>
<dbReference type="PANTHER" id="PTHR33164:SF89">
    <property type="entry name" value="MARR FAMILY REGULATORY PROTEIN"/>
    <property type="match status" value="1"/>
</dbReference>
<dbReference type="GO" id="GO:0003700">
    <property type="term" value="F:DNA-binding transcription factor activity"/>
    <property type="evidence" value="ECO:0007669"/>
    <property type="project" value="InterPro"/>
</dbReference>
<name>A0AAE2VXG4_9RHOB</name>
<dbReference type="Proteomes" id="UP000732193">
    <property type="component" value="Unassembled WGS sequence"/>
</dbReference>
<dbReference type="AlphaFoldDB" id="A0AAE2VXG4"/>
<dbReference type="Gene3D" id="1.10.10.10">
    <property type="entry name" value="Winged helix-like DNA-binding domain superfamily/Winged helix DNA-binding domain"/>
    <property type="match status" value="1"/>
</dbReference>
<proteinExistence type="predicted"/>
<organism evidence="2 3">
    <name type="scientific">Sulfitobacter geojensis</name>
    <dbReference type="NCBI Taxonomy" id="1342299"/>
    <lineage>
        <taxon>Bacteria</taxon>
        <taxon>Pseudomonadati</taxon>
        <taxon>Pseudomonadota</taxon>
        <taxon>Alphaproteobacteria</taxon>
        <taxon>Rhodobacterales</taxon>
        <taxon>Roseobacteraceae</taxon>
        <taxon>Sulfitobacter</taxon>
    </lineage>
</organism>
<dbReference type="EMBL" id="JAFBRM010000002">
    <property type="protein sequence ID" value="MBM1713569.1"/>
    <property type="molecule type" value="Genomic_DNA"/>
</dbReference>
<feature type="domain" description="HTH marR-type" evidence="1">
    <location>
        <begin position="62"/>
        <end position="120"/>
    </location>
</feature>
<dbReference type="InterPro" id="IPR039422">
    <property type="entry name" value="MarR/SlyA-like"/>
</dbReference>
<keyword evidence="3" id="KW-1185">Reference proteome</keyword>
<gene>
    <name evidence="2" type="ORF">JQV55_08350</name>
</gene>
<dbReference type="SUPFAM" id="SSF46785">
    <property type="entry name" value="Winged helix' DNA-binding domain"/>
    <property type="match status" value="1"/>
</dbReference>
<protein>
    <submittedName>
        <fullName evidence="2">Winged helix-turn-helix transcriptional regulator</fullName>
    </submittedName>
</protein>
<dbReference type="RefSeq" id="WP_203241949.1">
    <property type="nucleotide sequence ID" value="NZ_JAFBRH010000002.1"/>
</dbReference>
<reference evidence="2 3" key="1">
    <citation type="submission" date="2021-01" db="EMBL/GenBank/DDBJ databases">
        <title>Diatom-associated Roseobacters Show Island Model of Population Structure.</title>
        <authorList>
            <person name="Qu L."/>
            <person name="Feng X."/>
            <person name="Chen Y."/>
            <person name="Li L."/>
            <person name="Wang X."/>
            <person name="Hu Z."/>
            <person name="Wang H."/>
            <person name="Luo H."/>
        </authorList>
    </citation>
    <scope>NUCLEOTIDE SEQUENCE [LARGE SCALE GENOMIC DNA]</scope>
    <source>
        <strain evidence="2 3">TR60-84</strain>
    </source>
</reference>
<comment type="caution">
    <text evidence="2">The sequence shown here is derived from an EMBL/GenBank/DDBJ whole genome shotgun (WGS) entry which is preliminary data.</text>
</comment>
<evidence type="ECO:0000313" key="3">
    <source>
        <dbReference type="Proteomes" id="UP000732193"/>
    </source>
</evidence>
<accession>A0AAE2VXG4</accession>
<dbReference type="Pfam" id="PF12802">
    <property type="entry name" value="MarR_2"/>
    <property type="match status" value="1"/>
</dbReference>
<dbReference type="PANTHER" id="PTHR33164">
    <property type="entry name" value="TRANSCRIPTIONAL REGULATOR, MARR FAMILY"/>
    <property type="match status" value="1"/>
</dbReference>
<dbReference type="InterPro" id="IPR000835">
    <property type="entry name" value="HTH_MarR-typ"/>
</dbReference>